<accession>A0A089G4V6</accession>
<sequence>MHHSVCLKMTTLTSKEMLAQWQQHNPQFKETLGLLETDWPHALASVYCLADYLTDAFTLDGHSIFDLCLCNGLGSYEEVSCDDDSVRLWHFIEALTWTAASALTGIRLRDPDHFEWAAVDGVYFYSWIRNRPNRMAYLAEGRIDMRYVSGHTSTKRLQQVIKARIMTPTVAAMLARVEEDVWHEQA</sequence>
<evidence type="ECO:0008006" key="2">
    <source>
        <dbReference type="Google" id="ProtNLM"/>
    </source>
</evidence>
<evidence type="ECO:0000313" key="1">
    <source>
        <dbReference type="EMBL" id="AIP92404.1"/>
    </source>
</evidence>
<dbReference type="AlphaFoldDB" id="A0A089G4V6"/>
<proteinExistence type="predicted"/>
<reference evidence="1" key="1">
    <citation type="submission" date="2014-07" db="EMBL/GenBank/DDBJ databases">
        <title>Transfer Activation of Mobile Antibiotic Resistance Encoding Elements: Unraveling the SetCD Regulon.</title>
        <authorList>
            <person name="Poulin-Laprade D."/>
            <person name="Matteau D."/>
            <person name="Jacques P.-E."/>
            <person name="Rodrigue S."/>
            <person name="Burrus V."/>
        </authorList>
    </citation>
    <scope>NUCLEOTIDE SEQUENCE</scope>
    <source>
        <strain evidence="1">H08942</strain>
    </source>
</reference>
<protein>
    <recommendedName>
        <fullName evidence="2">Conjugative transfer protein</fullName>
    </recommendedName>
</protein>
<dbReference type="EMBL" id="KM213605">
    <property type="protein sequence ID" value="AIP92404.1"/>
    <property type="molecule type" value="Genomic_DNA"/>
</dbReference>
<gene>
    <name evidence="1" type="ORF">ICEVflInd1_046</name>
</gene>
<name>A0A089G4V6_VIBFL</name>
<organism evidence="1">
    <name type="scientific">Vibrio fluvialis</name>
    <dbReference type="NCBI Taxonomy" id="676"/>
    <lineage>
        <taxon>Bacteria</taxon>
        <taxon>Pseudomonadati</taxon>
        <taxon>Pseudomonadota</taxon>
        <taxon>Gammaproteobacteria</taxon>
        <taxon>Vibrionales</taxon>
        <taxon>Vibrionaceae</taxon>
        <taxon>Vibrio</taxon>
    </lineage>
</organism>